<evidence type="ECO:0000313" key="2">
    <source>
        <dbReference type="EMBL" id="KAJ4460675.1"/>
    </source>
</evidence>
<protein>
    <submittedName>
        <fullName evidence="2">Uncharacterized protein</fullName>
    </submittedName>
</protein>
<evidence type="ECO:0000313" key="3">
    <source>
        <dbReference type="Proteomes" id="UP001141327"/>
    </source>
</evidence>
<comment type="caution">
    <text evidence="2">The sequence shown here is derived from an EMBL/GenBank/DDBJ whole genome shotgun (WGS) entry which is preliminary data.</text>
</comment>
<dbReference type="EMBL" id="JAPMOS010000011">
    <property type="protein sequence ID" value="KAJ4460675.1"/>
    <property type="molecule type" value="Genomic_DNA"/>
</dbReference>
<name>A0ABQ8UNC2_9EUKA</name>
<accession>A0ABQ8UNC2</accession>
<organism evidence="2 3">
    <name type="scientific">Paratrimastix pyriformis</name>
    <dbReference type="NCBI Taxonomy" id="342808"/>
    <lineage>
        <taxon>Eukaryota</taxon>
        <taxon>Metamonada</taxon>
        <taxon>Preaxostyla</taxon>
        <taxon>Paratrimastigidae</taxon>
        <taxon>Paratrimastix</taxon>
    </lineage>
</organism>
<gene>
    <name evidence="2" type="ORF">PAPYR_2894</name>
</gene>
<dbReference type="Proteomes" id="UP001141327">
    <property type="component" value="Unassembled WGS sequence"/>
</dbReference>
<sequence>MRKTGGCPGRDQTAAGIGVAATQGASVRKPHPVRKLSTEIFSPHGGNVQDSVLVASTQVVSPRKHLSKMMSQRKCPRCGTALQAQRSG</sequence>
<feature type="region of interest" description="Disordered" evidence="1">
    <location>
        <begin position="1"/>
        <end position="31"/>
    </location>
</feature>
<proteinExistence type="predicted"/>
<evidence type="ECO:0000256" key="1">
    <source>
        <dbReference type="SAM" id="MobiDB-lite"/>
    </source>
</evidence>
<keyword evidence="3" id="KW-1185">Reference proteome</keyword>
<reference evidence="2" key="1">
    <citation type="journal article" date="2022" name="bioRxiv">
        <title>Genomics of Preaxostyla Flagellates Illuminates Evolutionary Transitions and the Path Towards Mitochondrial Loss.</title>
        <authorList>
            <person name="Novak L.V.F."/>
            <person name="Treitli S.C."/>
            <person name="Pyrih J."/>
            <person name="Halakuc P."/>
            <person name="Pipaliya S.V."/>
            <person name="Vacek V."/>
            <person name="Brzon O."/>
            <person name="Soukal P."/>
            <person name="Eme L."/>
            <person name="Dacks J.B."/>
            <person name="Karnkowska A."/>
            <person name="Elias M."/>
            <person name="Hampl V."/>
        </authorList>
    </citation>
    <scope>NUCLEOTIDE SEQUENCE</scope>
    <source>
        <strain evidence="2">RCP-MX</strain>
    </source>
</reference>